<dbReference type="Proteomes" id="UP001066276">
    <property type="component" value="Chromosome 1_2"/>
</dbReference>
<keyword evidence="2" id="KW-1185">Reference proteome</keyword>
<dbReference type="AlphaFoldDB" id="A0AAV7W603"/>
<evidence type="ECO:0000313" key="1">
    <source>
        <dbReference type="EMBL" id="KAJ1208181.1"/>
    </source>
</evidence>
<reference evidence="1" key="1">
    <citation type="journal article" date="2022" name="bioRxiv">
        <title>Sequencing and chromosome-scale assembly of the giantPleurodeles waltlgenome.</title>
        <authorList>
            <person name="Brown T."/>
            <person name="Elewa A."/>
            <person name="Iarovenko S."/>
            <person name="Subramanian E."/>
            <person name="Araus A.J."/>
            <person name="Petzold A."/>
            <person name="Susuki M."/>
            <person name="Suzuki K.-i.T."/>
            <person name="Hayashi T."/>
            <person name="Toyoda A."/>
            <person name="Oliveira C."/>
            <person name="Osipova E."/>
            <person name="Leigh N.D."/>
            <person name="Simon A."/>
            <person name="Yun M.H."/>
        </authorList>
    </citation>
    <scope>NUCLEOTIDE SEQUENCE</scope>
    <source>
        <strain evidence="1">20211129_DDA</strain>
        <tissue evidence="1">Liver</tissue>
    </source>
</reference>
<organism evidence="1 2">
    <name type="scientific">Pleurodeles waltl</name>
    <name type="common">Iberian ribbed newt</name>
    <dbReference type="NCBI Taxonomy" id="8319"/>
    <lineage>
        <taxon>Eukaryota</taxon>
        <taxon>Metazoa</taxon>
        <taxon>Chordata</taxon>
        <taxon>Craniata</taxon>
        <taxon>Vertebrata</taxon>
        <taxon>Euteleostomi</taxon>
        <taxon>Amphibia</taxon>
        <taxon>Batrachia</taxon>
        <taxon>Caudata</taxon>
        <taxon>Salamandroidea</taxon>
        <taxon>Salamandridae</taxon>
        <taxon>Pleurodelinae</taxon>
        <taxon>Pleurodeles</taxon>
    </lineage>
</organism>
<gene>
    <name evidence="1" type="ORF">NDU88_003567</name>
</gene>
<dbReference type="EMBL" id="JANPWB010000002">
    <property type="protein sequence ID" value="KAJ1208181.1"/>
    <property type="molecule type" value="Genomic_DNA"/>
</dbReference>
<accession>A0AAV7W603</accession>
<evidence type="ECO:0000313" key="2">
    <source>
        <dbReference type="Proteomes" id="UP001066276"/>
    </source>
</evidence>
<protein>
    <submittedName>
        <fullName evidence="1">Uncharacterized protein</fullName>
    </submittedName>
</protein>
<sequence length="167" mass="18010">MDMPPYQCLEMQPEQPLQTQQSLFVRATVLFQLAGMFEEHVWHLEQINVRLSVTMRRTPHLAVAVRERCIRLQQLENAASGCGSHGPPHAAAAARDRRIRQLGTAASGSSGPPHPAAAARDRCIRLQQLGTAASGCSSQGLPHPAAAVRDRCIRLQQLGTAASGCSS</sequence>
<comment type="caution">
    <text evidence="1">The sequence shown here is derived from an EMBL/GenBank/DDBJ whole genome shotgun (WGS) entry which is preliminary data.</text>
</comment>
<proteinExistence type="predicted"/>
<name>A0AAV7W603_PLEWA</name>